<comment type="caution">
    <text evidence="1">The sequence shown here is derived from an EMBL/GenBank/DDBJ whole genome shotgun (WGS) entry which is preliminary data.</text>
</comment>
<accession>A0A9W4JWD1</accession>
<dbReference type="EMBL" id="CAJVPD010000272">
    <property type="protein sequence ID" value="CAG8416477.1"/>
    <property type="molecule type" value="Genomic_DNA"/>
</dbReference>
<dbReference type="PANTHER" id="PTHR46082">
    <property type="entry name" value="ATP/GTP-BINDING PROTEIN-RELATED"/>
    <property type="match status" value="1"/>
</dbReference>
<reference evidence="1" key="1">
    <citation type="submission" date="2021-07" db="EMBL/GenBank/DDBJ databases">
        <authorList>
            <person name="Branca A.L. A."/>
        </authorList>
    </citation>
    <scope>NUCLEOTIDE SEQUENCE</scope>
</reference>
<proteinExistence type="predicted"/>
<dbReference type="InterPro" id="IPR053137">
    <property type="entry name" value="NLR-like"/>
</dbReference>
<dbReference type="PANTHER" id="PTHR46082:SF11">
    <property type="entry name" value="AAA+ ATPASE DOMAIN-CONTAINING PROTEIN-RELATED"/>
    <property type="match status" value="1"/>
</dbReference>
<evidence type="ECO:0000313" key="2">
    <source>
        <dbReference type="Proteomes" id="UP001152592"/>
    </source>
</evidence>
<dbReference type="SUPFAM" id="SSF53167">
    <property type="entry name" value="Purine and uridine phosphorylases"/>
    <property type="match status" value="1"/>
</dbReference>
<protein>
    <recommendedName>
        <fullName evidence="3">Nucleoside phosphorylase domain-containing protein</fullName>
    </recommendedName>
</protein>
<evidence type="ECO:0008006" key="3">
    <source>
        <dbReference type="Google" id="ProtNLM"/>
    </source>
</evidence>
<dbReference type="Proteomes" id="UP001152592">
    <property type="component" value="Unassembled WGS sequence"/>
</dbReference>
<dbReference type="GO" id="GO:0003824">
    <property type="term" value="F:catalytic activity"/>
    <property type="evidence" value="ECO:0007669"/>
    <property type="project" value="InterPro"/>
</dbReference>
<dbReference type="Gene3D" id="3.40.50.1580">
    <property type="entry name" value="Nucleoside phosphorylase domain"/>
    <property type="match status" value="1"/>
</dbReference>
<organism evidence="1 2">
    <name type="scientific">Penicillium salamii</name>
    <dbReference type="NCBI Taxonomy" id="1612424"/>
    <lineage>
        <taxon>Eukaryota</taxon>
        <taxon>Fungi</taxon>
        <taxon>Dikarya</taxon>
        <taxon>Ascomycota</taxon>
        <taxon>Pezizomycotina</taxon>
        <taxon>Eurotiomycetes</taxon>
        <taxon>Eurotiomycetidae</taxon>
        <taxon>Eurotiales</taxon>
        <taxon>Aspergillaceae</taxon>
        <taxon>Penicillium</taxon>
    </lineage>
</organism>
<evidence type="ECO:0000313" key="1">
    <source>
        <dbReference type="EMBL" id="CAG8416477.1"/>
    </source>
</evidence>
<sequence length="603" mass="67142">MPEKYPFTVSHYTVGIICALEKELLAVRCLLDSIHSPDLVLPRRDTNSYILGMMGQHMVIATCLPAGEYGTNAAASVASQLHVSFPAVEFCLLVGIAGGVPETNDIRLGDVVVSLPTGNLPGVIQYDMGKAISEDCFIVTGSLQRPPRVLLGAISSLRSNPSLASNPLQPYIDIIVQKNDASRFPGRECDILFKNDCIHDASLTTCDSHLDLQVLRRARNDEFPRVYYGLVASGNKVVRDSSLRDRLGRRYNILCFEMEAAGILNALPCLVIRGICDYSDSHKSKTWQEYAAATAAAYAKLLLTEVRAQRIHGENGASSSDRTCVPNCFPDAQDDKLRVNNSDDHSEFHPSNSIHDPVNEERFKARSQPEPHLEREHFSGGDAQQPSMFRTPEYILLKAESYAERRGLWNPVPTDAMTLMITLKVWAESSGPDILVVEPRNPMAYPRAEDLAFQTIKLISSRGQPLVWALWPECDKPLTSQDITHCITAQIRQSYIGSSITTGQYNSKFYDTTSRLFEPLDKSFVVIEIKEASLALRVLELIKISIIDRQQSLKVLLISYSLDVSCLAATFPGARKQVLNAVPPAKKRKRTKESYWDFIQPRL</sequence>
<dbReference type="InterPro" id="IPR035994">
    <property type="entry name" value="Nucleoside_phosphorylase_sf"/>
</dbReference>
<dbReference type="GO" id="GO:0009116">
    <property type="term" value="P:nucleoside metabolic process"/>
    <property type="evidence" value="ECO:0007669"/>
    <property type="project" value="InterPro"/>
</dbReference>
<dbReference type="AlphaFoldDB" id="A0A9W4JWD1"/>
<dbReference type="OrthoDB" id="270624at2759"/>
<name>A0A9W4JWD1_9EURO</name>
<gene>
    <name evidence="1" type="ORF">PSALAMII_LOCUS9251</name>
</gene>